<organism evidence="2 3">
    <name type="scientific">Lentinula aciculospora</name>
    <dbReference type="NCBI Taxonomy" id="153920"/>
    <lineage>
        <taxon>Eukaryota</taxon>
        <taxon>Fungi</taxon>
        <taxon>Dikarya</taxon>
        <taxon>Basidiomycota</taxon>
        <taxon>Agaricomycotina</taxon>
        <taxon>Agaricomycetes</taxon>
        <taxon>Agaricomycetidae</taxon>
        <taxon>Agaricales</taxon>
        <taxon>Marasmiineae</taxon>
        <taxon>Omphalotaceae</taxon>
        <taxon>Lentinula</taxon>
    </lineage>
</organism>
<dbReference type="AlphaFoldDB" id="A0A9W9DMP2"/>
<feature type="region of interest" description="Disordered" evidence="1">
    <location>
        <begin position="441"/>
        <end position="466"/>
    </location>
</feature>
<accession>A0A9W9DMP2</accession>
<sequence length="466" mass="53115">MATAFFGLPAFDAAEKEEWNSSKLLKKHKIAQLFDMKEPWELTPWLNESIAQLNAADMKSDRVRIMKLLDWMQPKTRKVFRKLEEATTATTFDNFVKKLKETFSESVTDELGSKAGLLRVIGKYKPIWIGEQERLCLYNTQFKAKAAKLQTEPVILSNIKAVTMYLFALDPDLVTQVKLRLMMTVQTDPKCQQEDPYMLRQIITAAESLDFGVGFDSIYAATSGWPSSSSIPNGTVTNFRGEPAINFPPALPNSKGGYRLKQEPKRDDEAQSLIVQMKDMMTLQVKREEAHKKCEAEKISKENVAQLANLPAMSTPRVNPPTGRRMPAAEYLCHMCKSPEHMMYQCTHFMNFTVKGWLVPESPSSKRVMLRDGQPMPRHNSRETQQEKIHKYTHEKGWDKSDSFYSQAVDDDDYMDQMEPSSGKDSFAMLLNEIAALEQDNAGIRAKREDDLSIYNHDSSSSSENF</sequence>
<feature type="compositionally biased region" description="Polar residues" evidence="1">
    <location>
        <begin position="456"/>
        <end position="466"/>
    </location>
</feature>
<feature type="region of interest" description="Disordered" evidence="1">
    <location>
        <begin position="367"/>
        <end position="386"/>
    </location>
</feature>
<evidence type="ECO:0000313" key="3">
    <source>
        <dbReference type="Proteomes" id="UP001150266"/>
    </source>
</evidence>
<feature type="region of interest" description="Disordered" evidence="1">
    <location>
        <begin position="242"/>
        <end position="267"/>
    </location>
</feature>
<reference evidence="2" key="1">
    <citation type="submission" date="2022-08" db="EMBL/GenBank/DDBJ databases">
        <title>A Global Phylogenomic Analysis of the Shiitake Genus Lentinula.</title>
        <authorList>
            <consortium name="DOE Joint Genome Institute"/>
            <person name="Sierra-Patev S."/>
            <person name="Min B."/>
            <person name="Naranjo-Ortiz M."/>
            <person name="Looney B."/>
            <person name="Konkel Z."/>
            <person name="Slot J.C."/>
            <person name="Sakamoto Y."/>
            <person name="Steenwyk J.L."/>
            <person name="Rokas A."/>
            <person name="Carro J."/>
            <person name="Camarero S."/>
            <person name="Ferreira P."/>
            <person name="Molpeceres G."/>
            <person name="Ruiz-Duenas F.J."/>
            <person name="Serrano A."/>
            <person name="Henrissat B."/>
            <person name="Drula E."/>
            <person name="Hughes K.W."/>
            <person name="Mata J.L."/>
            <person name="Ishikawa N.K."/>
            <person name="Vargas-Isla R."/>
            <person name="Ushijima S."/>
            <person name="Smith C.A."/>
            <person name="Ahrendt S."/>
            <person name="Andreopoulos W."/>
            <person name="He G."/>
            <person name="Labutti K."/>
            <person name="Lipzen A."/>
            <person name="Ng V."/>
            <person name="Riley R."/>
            <person name="Sandor L."/>
            <person name="Barry K."/>
            <person name="Martinez A.T."/>
            <person name="Xiao Y."/>
            <person name="Gibbons J.G."/>
            <person name="Terashima K."/>
            <person name="Grigoriev I.V."/>
            <person name="Hibbett D.S."/>
        </authorList>
    </citation>
    <scope>NUCLEOTIDE SEQUENCE</scope>
    <source>
        <strain evidence="2">JLM2183</strain>
    </source>
</reference>
<dbReference type="EMBL" id="JAOTPV010000010">
    <property type="protein sequence ID" value="KAJ4477542.1"/>
    <property type="molecule type" value="Genomic_DNA"/>
</dbReference>
<name>A0A9W9DMP2_9AGAR</name>
<proteinExistence type="predicted"/>
<evidence type="ECO:0000313" key="2">
    <source>
        <dbReference type="EMBL" id="KAJ4477542.1"/>
    </source>
</evidence>
<dbReference type="OrthoDB" id="10681544at2759"/>
<comment type="caution">
    <text evidence="2">The sequence shown here is derived from an EMBL/GenBank/DDBJ whole genome shotgun (WGS) entry which is preliminary data.</text>
</comment>
<evidence type="ECO:0000256" key="1">
    <source>
        <dbReference type="SAM" id="MobiDB-lite"/>
    </source>
</evidence>
<keyword evidence="3" id="KW-1185">Reference proteome</keyword>
<dbReference type="Proteomes" id="UP001150266">
    <property type="component" value="Unassembled WGS sequence"/>
</dbReference>
<gene>
    <name evidence="2" type="ORF">J3R30DRAFT_3704012</name>
</gene>
<protein>
    <submittedName>
        <fullName evidence="2">Uncharacterized protein</fullName>
    </submittedName>
</protein>